<dbReference type="InterPro" id="IPR032676">
    <property type="entry name" value="YkuD_2"/>
</dbReference>
<comment type="caution">
    <text evidence="2">The sequence shown here is derived from an EMBL/GenBank/DDBJ whole genome shotgun (WGS) entry which is preliminary data.</text>
</comment>
<gene>
    <name evidence="2" type="ORF">LX80_01648</name>
</gene>
<reference evidence="2 3" key="1">
    <citation type="submission" date="2018-06" db="EMBL/GenBank/DDBJ databases">
        <title>Genomic Encyclopedia of Archaeal and Bacterial Type Strains, Phase II (KMG-II): from individual species to whole genera.</title>
        <authorList>
            <person name="Goeker M."/>
        </authorList>
    </citation>
    <scope>NUCLEOTIDE SEQUENCE [LARGE SCALE GENOMIC DNA]</scope>
    <source>
        <strain evidence="2 3">DSM 23241</strain>
    </source>
</reference>
<organism evidence="2 3">
    <name type="scientific">Hydrotalea sandarakina</name>
    <dbReference type="NCBI Taxonomy" id="1004304"/>
    <lineage>
        <taxon>Bacteria</taxon>
        <taxon>Pseudomonadati</taxon>
        <taxon>Bacteroidota</taxon>
        <taxon>Chitinophagia</taxon>
        <taxon>Chitinophagales</taxon>
        <taxon>Chitinophagaceae</taxon>
        <taxon>Hydrotalea</taxon>
    </lineage>
</organism>
<name>A0A2W7RQ51_9BACT</name>
<dbReference type="PANTHER" id="PTHR38477:SF1">
    <property type="entry name" value="MUREIN L,D-TRANSPEPTIDASE CATALYTIC DOMAIN FAMILY PROTEIN"/>
    <property type="match status" value="1"/>
</dbReference>
<dbReference type="Pfam" id="PF13645">
    <property type="entry name" value="YkuD_2"/>
    <property type="match status" value="1"/>
</dbReference>
<feature type="signal peptide" evidence="1">
    <location>
        <begin position="1"/>
        <end position="25"/>
    </location>
</feature>
<sequence length="257" mass="28329">MMKFCKQSIQFILFAVTMFTLFSFAPGKAYGPTATSNKSNVTKSSFSLYQKLALAAKGLSYQAFEMAYTGMHELYEAGKIQNNQLLTIVDFSLPSTQKRLFVIDVIKGALLFNTYVAHGKNSGKLMATRFSNRPNSYESSLGFYVTENTYKGKHGFALRLNGLEPGINDNALNRGIVMHAANYVNEQFIRMQGYLGRSEGCPALPPKITSAIINTIKEGSCLFIYSTNQQYLAQSTLAQALPDSLLQNAEVNAANSL</sequence>
<proteinExistence type="predicted"/>
<evidence type="ECO:0000256" key="1">
    <source>
        <dbReference type="SAM" id="SignalP"/>
    </source>
</evidence>
<keyword evidence="3" id="KW-1185">Reference proteome</keyword>
<keyword evidence="1" id="KW-0732">Signal</keyword>
<dbReference type="RefSeq" id="WP_211307732.1">
    <property type="nucleotide sequence ID" value="NZ_QKZV01000004.1"/>
</dbReference>
<dbReference type="Proteomes" id="UP000249720">
    <property type="component" value="Unassembled WGS sequence"/>
</dbReference>
<evidence type="ECO:0000313" key="3">
    <source>
        <dbReference type="Proteomes" id="UP000249720"/>
    </source>
</evidence>
<evidence type="ECO:0000313" key="2">
    <source>
        <dbReference type="EMBL" id="PZX62953.1"/>
    </source>
</evidence>
<dbReference type="AlphaFoldDB" id="A0A2W7RQ51"/>
<feature type="chain" id="PRO_5016057686" evidence="1">
    <location>
        <begin position="26"/>
        <end position="257"/>
    </location>
</feature>
<accession>A0A2W7RQ51</accession>
<dbReference type="PANTHER" id="PTHR38477">
    <property type="entry name" value="HYPOTHETICAL EXPORTED PROTEIN"/>
    <property type="match status" value="1"/>
</dbReference>
<dbReference type="EMBL" id="QKZV01000004">
    <property type="protein sequence ID" value="PZX62953.1"/>
    <property type="molecule type" value="Genomic_DNA"/>
</dbReference>
<protein>
    <submittedName>
        <fullName evidence="2">L,D-transpeptidase-like protein</fullName>
    </submittedName>
</protein>